<reference evidence="1" key="1">
    <citation type="journal article" date="2019" name="bioRxiv">
        <title>The Genome of the Zebra Mussel, Dreissena polymorpha: A Resource for Invasive Species Research.</title>
        <authorList>
            <person name="McCartney M.A."/>
            <person name="Auch B."/>
            <person name="Kono T."/>
            <person name="Mallez S."/>
            <person name="Zhang Y."/>
            <person name="Obille A."/>
            <person name="Becker A."/>
            <person name="Abrahante J.E."/>
            <person name="Garbe J."/>
            <person name="Badalamenti J.P."/>
            <person name="Herman A."/>
            <person name="Mangelson H."/>
            <person name="Liachko I."/>
            <person name="Sullivan S."/>
            <person name="Sone E.D."/>
            <person name="Koren S."/>
            <person name="Silverstein K.A.T."/>
            <person name="Beckman K.B."/>
            <person name="Gohl D.M."/>
        </authorList>
    </citation>
    <scope>NUCLEOTIDE SEQUENCE</scope>
    <source>
        <strain evidence="1">Duluth1</strain>
        <tissue evidence="1">Whole animal</tissue>
    </source>
</reference>
<reference evidence="1" key="2">
    <citation type="submission" date="2020-11" db="EMBL/GenBank/DDBJ databases">
        <authorList>
            <person name="McCartney M.A."/>
            <person name="Auch B."/>
            <person name="Kono T."/>
            <person name="Mallez S."/>
            <person name="Becker A."/>
            <person name="Gohl D.M."/>
            <person name="Silverstein K.A.T."/>
            <person name="Koren S."/>
            <person name="Bechman K.B."/>
            <person name="Herman A."/>
            <person name="Abrahante J.E."/>
            <person name="Garbe J."/>
        </authorList>
    </citation>
    <scope>NUCLEOTIDE SEQUENCE</scope>
    <source>
        <strain evidence="1">Duluth1</strain>
        <tissue evidence="1">Whole animal</tissue>
    </source>
</reference>
<dbReference type="OrthoDB" id="6060782at2759"/>
<comment type="caution">
    <text evidence="1">The sequence shown here is derived from an EMBL/GenBank/DDBJ whole genome shotgun (WGS) entry which is preliminary data.</text>
</comment>
<dbReference type="AlphaFoldDB" id="A0A9D4K6M4"/>
<gene>
    <name evidence="1" type="ORF">DPMN_107163</name>
</gene>
<dbReference type="Proteomes" id="UP000828390">
    <property type="component" value="Unassembled WGS sequence"/>
</dbReference>
<name>A0A9D4K6M4_DREPO</name>
<organism evidence="1 2">
    <name type="scientific">Dreissena polymorpha</name>
    <name type="common">Zebra mussel</name>
    <name type="synonym">Mytilus polymorpha</name>
    <dbReference type="NCBI Taxonomy" id="45954"/>
    <lineage>
        <taxon>Eukaryota</taxon>
        <taxon>Metazoa</taxon>
        <taxon>Spiralia</taxon>
        <taxon>Lophotrochozoa</taxon>
        <taxon>Mollusca</taxon>
        <taxon>Bivalvia</taxon>
        <taxon>Autobranchia</taxon>
        <taxon>Heteroconchia</taxon>
        <taxon>Euheterodonta</taxon>
        <taxon>Imparidentia</taxon>
        <taxon>Neoheterodontei</taxon>
        <taxon>Myida</taxon>
        <taxon>Dreissenoidea</taxon>
        <taxon>Dreissenidae</taxon>
        <taxon>Dreissena</taxon>
    </lineage>
</organism>
<evidence type="ECO:0000313" key="1">
    <source>
        <dbReference type="EMBL" id="KAH3833847.1"/>
    </source>
</evidence>
<protein>
    <submittedName>
        <fullName evidence="1">Uncharacterized protein</fullName>
    </submittedName>
</protein>
<accession>A0A9D4K6M4</accession>
<evidence type="ECO:0000313" key="2">
    <source>
        <dbReference type="Proteomes" id="UP000828390"/>
    </source>
</evidence>
<sequence length="258" mass="30535">MEMPRLDLTKSTITGKMLDRGRQSVSSNRGRMSVASSYSVGSMDLTYRDYFGPPNYTPFDESMVELDFIKVRTKMHVKRMNSLKHQYVDWFSRKCQTFLDGIKLTQILSQKLVPEVILTMQDFKKVHAMSRRFPRNGTPRDSNPAKLDDFFMFWMAMTDLKEETDSLYEALCKYCDSITRLRHPFIKEEVDLYKQKLDEAYSEEYDFSDVKNERDNLFTYKVASFDHRFHGLLNYIPYLMTMSVRMLALFGKIHLEKE</sequence>
<keyword evidence="2" id="KW-1185">Reference proteome</keyword>
<dbReference type="EMBL" id="JAIWYP010000004">
    <property type="protein sequence ID" value="KAH3833847.1"/>
    <property type="molecule type" value="Genomic_DNA"/>
</dbReference>
<proteinExistence type="predicted"/>